<evidence type="ECO:0000256" key="1">
    <source>
        <dbReference type="SAM" id="Coils"/>
    </source>
</evidence>
<name>A0AAV7YUQ3_9EUKA</name>
<dbReference type="AlphaFoldDB" id="A0AAV7YUQ3"/>
<dbReference type="EMBL" id="JANTQA010000047">
    <property type="protein sequence ID" value="KAJ3432590.1"/>
    <property type="molecule type" value="Genomic_DNA"/>
</dbReference>
<feature type="coiled-coil region" evidence="1">
    <location>
        <begin position="205"/>
        <end position="236"/>
    </location>
</feature>
<gene>
    <name evidence="2" type="ORF">M0812_21532</name>
</gene>
<dbReference type="Proteomes" id="UP001146793">
    <property type="component" value="Unassembled WGS sequence"/>
</dbReference>
<evidence type="ECO:0000313" key="3">
    <source>
        <dbReference type="Proteomes" id="UP001146793"/>
    </source>
</evidence>
<evidence type="ECO:0000313" key="2">
    <source>
        <dbReference type="EMBL" id="KAJ3432590.1"/>
    </source>
</evidence>
<protein>
    <submittedName>
        <fullName evidence="2">Galactose-binding domain-like sun domain protein-related</fullName>
    </submittedName>
</protein>
<keyword evidence="1" id="KW-0175">Coiled coil</keyword>
<comment type="caution">
    <text evidence="2">The sequence shown here is derived from an EMBL/GenBank/DDBJ whole genome shotgun (WGS) entry which is preliminary data.</text>
</comment>
<proteinExistence type="predicted"/>
<accession>A0AAV7YUQ3</accession>
<sequence length="302" mass="35201">MSKTNFNKKQSKKLFKKLEKISSSVIILKSDFSILFANKLSVQLFGANKSNLKNYKIYDLSPDFQKHFNLETKVHITNAFEPIKSGKKISVYYSCLQKTLDKLEFWSSVYVTLIRINFEPCFQCIFKKTDGPSEENSSETSLKLDLGTITTETETDYLEDECYEDKFHFEVEGIKKLIAQVDKKEFSETFLPHLEKVIKIYTGLVEKKNAKIENFNDKLKIERKKYKSKYEGLQSHLQRRMDGLENNKNDKTKLMKKSLSLKSSVNKYTQLMRKHQIYIDKLNKLVEDSDGDSGSDSYSDEI</sequence>
<dbReference type="Gene3D" id="3.30.450.20">
    <property type="entry name" value="PAS domain"/>
    <property type="match status" value="1"/>
</dbReference>
<organism evidence="2 3">
    <name type="scientific">Anaeramoeba flamelloides</name>
    <dbReference type="NCBI Taxonomy" id="1746091"/>
    <lineage>
        <taxon>Eukaryota</taxon>
        <taxon>Metamonada</taxon>
        <taxon>Anaeramoebidae</taxon>
        <taxon>Anaeramoeba</taxon>
    </lineage>
</organism>
<reference evidence="2" key="1">
    <citation type="submission" date="2022-08" db="EMBL/GenBank/DDBJ databases">
        <title>Novel sulphate-reducing endosymbionts in the free-living metamonad Anaeramoeba.</title>
        <authorList>
            <person name="Jerlstrom-Hultqvist J."/>
            <person name="Cepicka I."/>
            <person name="Gallot-Lavallee L."/>
            <person name="Salas-Leiva D."/>
            <person name="Curtis B.A."/>
            <person name="Zahonova K."/>
            <person name="Pipaliya S."/>
            <person name="Dacks J."/>
            <person name="Roger A.J."/>
        </authorList>
    </citation>
    <scope>NUCLEOTIDE SEQUENCE</scope>
    <source>
        <strain evidence="2">Busselton2</strain>
    </source>
</reference>